<dbReference type="EMBL" id="MT141208">
    <property type="protein sequence ID" value="QJA56246.1"/>
    <property type="molecule type" value="Genomic_DNA"/>
</dbReference>
<reference evidence="1" key="1">
    <citation type="submission" date="2020-03" db="EMBL/GenBank/DDBJ databases">
        <title>The deep terrestrial virosphere.</title>
        <authorList>
            <person name="Holmfeldt K."/>
            <person name="Nilsson E."/>
            <person name="Simone D."/>
            <person name="Lopez-Fernandez M."/>
            <person name="Wu X."/>
            <person name="de Brujin I."/>
            <person name="Lundin D."/>
            <person name="Andersson A."/>
            <person name="Bertilsson S."/>
            <person name="Dopson M."/>
        </authorList>
    </citation>
    <scope>NUCLEOTIDE SEQUENCE</scope>
    <source>
        <strain evidence="1">MM415B01892</strain>
    </source>
</reference>
<protein>
    <submittedName>
        <fullName evidence="1">Uncharacterized protein</fullName>
    </submittedName>
</protein>
<organism evidence="1">
    <name type="scientific">viral metagenome</name>
    <dbReference type="NCBI Taxonomy" id="1070528"/>
    <lineage>
        <taxon>unclassified sequences</taxon>
        <taxon>metagenomes</taxon>
        <taxon>organismal metagenomes</taxon>
    </lineage>
</organism>
<evidence type="ECO:0000313" key="1">
    <source>
        <dbReference type="EMBL" id="QJA56246.1"/>
    </source>
</evidence>
<name>A0A6M3IFM0_9ZZZZ</name>
<sequence>MISKKCPLCNGEIRESMLMSNPPIHKKECLRCKQIWTKRETVTDTVFNSEGWETHN</sequence>
<gene>
    <name evidence="1" type="ORF">MM415B01892_0004</name>
</gene>
<accession>A0A6M3IFM0</accession>
<dbReference type="AlphaFoldDB" id="A0A6M3IFM0"/>
<proteinExistence type="predicted"/>